<feature type="transmembrane region" description="Helical" evidence="1">
    <location>
        <begin position="192"/>
        <end position="214"/>
    </location>
</feature>
<feature type="transmembrane region" description="Helical" evidence="1">
    <location>
        <begin position="234"/>
        <end position="256"/>
    </location>
</feature>
<reference evidence="2" key="1">
    <citation type="journal article" date="2022" name="Int. J. Syst. Evol. Microbiol.">
        <title>Prevotella lacticifex sp. nov., isolated from the rumen of cows.</title>
        <authorList>
            <person name="Shinkai T."/>
            <person name="Ikeyama N."/>
            <person name="Kumagai M."/>
            <person name="Ohmori H."/>
            <person name="Sakamoto M."/>
            <person name="Ohkuma M."/>
            <person name="Mitsumori M."/>
        </authorList>
    </citation>
    <scope>NUCLEOTIDE SEQUENCE</scope>
    <source>
        <strain evidence="2">R5076</strain>
    </source>
</reference>
<name>A0A9R1CBM9_9BACT</name>
<sequence length="599" mass="69185">MKYIQRYWKIVVSVVFAIAVAVFWALPAVSLLSYHEQYQLFLFTADYFRERLAVPGGLADYIAEFITQWNYIFVVGALLLALLFFVFQRLTWRIAKGEEAADVWYPLSFVPTILMLAYMCDANVMPSFLVALVLVQLLMLLWQKVACGANSVVRVAFIVVVLPLSYWLLGPVMLVLAAYIFIYVLANKSRRLSPWIAIGTAIYAVATVLVVAQFRPEPLYRLFGGLNYYRFPAYIPWPQVAMMTLVAVFPFLLRLLPAAKAKIAIPIQIISVVAGGCALVFFSFRTIANEIIDYDYLVRMHAWGKIIEKAEKKQPTTPLEVSCVNFALSQKGQLCDRLFEFYQNGGEGLFPTFTRDMLSPISTGEIFYTLGMVNDAERYFFEAQQAIPNFRRSGRLCQQIISCEIINGNYSVARKLLHELSHSLFYSRWADERLAMLGNEKKINADPVYGRLRKFRVSKDYLFSDTEMDQMLGLVYTHCYQNRNAYEYLMAYELVQRDMTKFMEYYPIGRFAGYTDHIPYAIQQALVFDWTQRHGSFDGMPYSIEPQWQQLMVQFIQAYMSNREDPVLSTPPLSNTFWNYMLINKRKAKGTKKESKEVY</sequence>
<feature type="transmembrane region" description="Helical" evidence="1">
    <location>
        <begin position="263"/>
        <end position="284"/>
    </location>
</feature>
<feature type="transmembrane region" description="Helical" evidence="1">
    <location>
        <begin position="124"/>
        <end position="143"/>
    </location>
</feature>
<feature type="transmembrane region" description="Helical" evidence="1">
    <location>
        <begin position="7"/>
        <end position="26"/>
    </location>
</feature>
<protein>
    <submittedName>
        <fullName evidence="2">Uncharacterized protein</fullName>
    </submittedName>
</protein>
<comment type="caution">
    <text evidence="2">The sequence shown here is derived from an EMBL/GenBank/DDBJ whole genome shotgun (WGS) entry which is preliminary data.</text>
</comment>
<dbReference type="EMBL" id="BPUB01000002">
    <property type="protein sequence ID" value="GJG59638.1"/>
    <property type="molecule type" value="Genomic_DNA"/>
</dbReference>
<keyword evidence="1" id="KW-0812">Transmembrane</keyword>
<organism evidence="2 3">
    <name type="scientific">Prevotella lacticifex</name>
    <dbReference type="NCBI Taxonomy" id="2854755"/>
    <lineage>
        <taxon>Bacteria</taxon>
        <taxon>Pseudomonadati</taxon>
        <taxon>Bacteroidota</taxon>
        <taxon>Bacteroidia</taxon>
        <taxon>Bacteroidales</taxon>
        <taxon>Prevotellaceae</taxon>
        <taxon>Prevotella</taxon>
    </lineage>
</organism>
<evidence type="ECO:0000256" key="1">
    <source>
        <dbReference type="SAM" id="Phobius"/>
    </source>
</evidence>
<dbReference type="AlphaFoldDB" id="A0A9R1CBM9"/>
<keyword evidence="1" id="KW-1133">Transmembrane helix</keyword>
<keyword evidence="1" id="KW-0472">Membrane</keyword>
<dbReference type="RefSeq" id="WP_223928667.1">
    <property type="nucleotide sequence ID" value="NZ_BPTU01000002.1"/>
</dbReference>
<evidence type="ECO:0000313" key="2">
    <source>
        <dbReference type="EMBL" id="GJG59638.1"/>
    </source>
</evidence>
<feature type="transmembrane region" description="Helical" evidence="1">
    <location>
        <begin position="69"/>
        <end position="87"/>
    </location>
</feature>
<dbReference type="GeneID" id="72466317"/>
<dbReference type="Proteomes" id="UP000825483">
    <property type="component" value="Unassembled WGS sequence"/>
</dbReference>
<feature type="transmembrane region" description="Helical" evidence="1">
    <location>
        <begin position="155"/>
        <end position="185"/>
    </location>
</feature>
<keyword evidence="3" id="KW-1185">Reference proteome</keyword>
<evidence type="ECO:0000313" key="3">
    <source>
        <dbReference type="Proteomes" id="UP000825483"/>
    </source>
</evidence>
<proteinExistence type="predicted"/>
<gene>
    <name evidence="2" type="ORF">PRLR5076_24890</name>
</gene>
<dbReference type="Pfam" id="PF19529">
    <property type="entry name" value="DUF6057"/>
    <property type="match status" value="1"/>
</dbReference>
<dbReference type="InterPro" id="IPR045692">
    <property type="entry name" value="DUF6057"/>
</dbReference>
<accession>A0A9R1CBM9</accession>